<evidence type="ECO:0000313" key="2">
    <source>
        <dbReference type="Proteomes" id="UP001153050"/>
    </source>
</evidence>
<name>A0ABM9E238_9HYPH</name>
<dbReference type="EMBL" id="CAKXZT010000131">
    <property type="protein sequence ID" value="CAH2403144.1"/>
    <property type="molecule type" value="Genomic_DNA"/>
</dbReference>
<sequence length="67" mass="7572">MDDYQMTLTRSFASVAFGDVLKKHETRNIAENGGQDRHHLPIAVMGRLQFAPLTRSWRPVSSASKSR</sequence>
<reference evidence="1 2" key="1">
    <citation type="submission" date="2022-03" db="EMBL/GenBank/DDBJ databases">
        <authorList>
            <person name="Brunel B."/>
        </authorList>
    </citation>
    <scope>NUCLEOTIDE SEQUENCE [LARGE SCALE GENOMIC DNA]</scope>
    <source>
        <strain evidence="1">STM5069sample</strain>
    </source>
</reference>
<gene>
    <name evidence="1" type="ORF">MES5069_360177</name>
</gene>
<keyword evidence="2" id="KW-1185">Reference proteome</keyword>
<organism evidence="1 2">
    <name type="scientific">Mesorhizobium escarrei</name>
    <dbReference type="NCBI Taxonomy" id="666018"/>
    <lineage>
        <taxon>Bacteria</taxon>
        <taxon>Pseudomonadati</taxon>
        <taxon>Pseudomonadota</taxon>
        <taxon>Alphaproteobacteria</taxon>
        <taxon>Hyphomicrobiales</taxon>
        <taxon>Phyllobacteriaceae</taxon>
        <taxon>Mesorhizobium</taxon>
    </lineage>
</organism>
<dbReference type="Proteomes" id="UP001153050">
    <property type="component" value="Unassembled WGS sequence"/>
</dbReference>
<comment type="caution">
    <text evidence="1">The sequence shown here is derived from an EMBL/GenBank/DDBJ whole genome shotgun (WGS) entry which is preliminary data.</text>
</comment>
<proteinExistence type="predicted"/>
<evidence type="ECO:0000313" key="1">
    <source>
        <dbReference type="EMBL" id="CAH2403144.1"/>
    </source>
</evidence>
<protein>
    <submittedName>
        <fullName evidence="1">Uncharacterized protein</fullName>
    </submittedName>
</protein>
<accession>A0ABM9E238</accession>